<dbReference type="AlphaFoldDB" id="A0A7H0HZH4"/>
<protein>
    <submittedName>
        <fullName evidence="5">Lrp/AsnC family transcriptional regulator</fullName>
    </submittedName>
</protein>
<dbReference type="Pfam" id="PF01037">
    <property type="entry name" value="AsnC_trans_reg"/>
    <property type="match status" value="1"/>
</dbReference>
<evidence type="ECO:0000256" key="3">
    <source>
        <dbReference type="ARBA" id="ARBA00023163"/>
    </source>
</evidence>
<dbReference type="GO" id="GO:0043565">
    <property type="term" value="F:sequence-specific DNA binding"/>
    <property type="evidence" value="ECO:0007669"/>
    <property type="project" value="InterPro"/>
</dbReference>
<keyword evidence="2" id="KW-0238">DNA-binding</keyword>
<gene>
    <name evidence="5" type="ORF">IAG43_25455</name>
</gene>
<organism evidence="5 6">
    <name type="scientific">Streptomyces genisteinicus</name>
    <dbReference type="NCBI Taxonomy" id="2768068"/>
    <lineage>
        <taxon>Bacteria</taxon>
        <taxon>Bacillati</taxon>
        <taxon>Actinomycetota</taxon>
        <taxon>Actinomycetes</taxon>
        <taxon>Kitasatosporales</taxon>
        <taxon>Streptomycetaceae</taxon>
        <taxon>Streptomyces</taxon>
    </lineage>
</organism>
<reference evidence="5 6" key="1">
    <citation type="submission" date="2020-08" db="EMBL/GenBank/DDBJ databases">
        <title>A novel species.</title>
        <authorList>
            <person name="Gao J."/>
        </authorList>
    </citation>
    <scope>NUCLEOTIDE SEQUENCE [LARGE SCALE GENOMIC DNA]</scope>
    <source>
        <strain evidence="5 6">CRPJ-33</strain>
    </source>
</reference>
<feature type="domain" description="HTH asnC-type" evidence="4">
    <location>
        <begin position="7"/>
        <end position="67"/>
    </location>
</feature>
<keyword evidence="3" id="KW-0804">Transcription</keyword>
<evidence type="ECO:0000256" key="2">
    <source>
        <dbReference type="ARBA" id="ARBA00023125"/>
    </source>
</evidence>
<dbReference type="InterPro" id="IPR019887">
    <property type="entry name" value="Tscrpt_reg_AsnC/Lrp_C"/>
</dbReference>
<evidence type="ECO:0000256" key="1">
    <source>
        <dbReference type="ARBA" id="ARBA00023015"/>
    </source>
</evidence>
<dbReference type="InterPro" id="IPR011991">
    <property type="entry name" value="ArsR-like_HTH"/>
</dbReference>
<dbReference type="InterPro" id="IPR036388">
    <property type="entry name" value="WH-like_DNA-bd_sf"/>
</dbReference>
<proteinExistence type="predicted"/>
<dbReference type="Proteomes" id="UP000516230">
    <property type="component" value="Chromosome"/>
</dbReference>
<evidence type="ECO:0000313" key="5">
    <source>
        <dbReference type="EMBL" id="QNP65940.1"/>
    </source>
</evidence>
<dbReference type="PANTHER" id="PTHR30154:SF34">
    <property type="entry name" value="TRANSCRIPTIONAL REGULATOR AZLB"/>
    <property type="match status" value="1"/>
</dbReference>
<dbReference type="Gene3D" id="3.30.70.920">
    <property type="match status" value="2"/>
</dbReference>
<sequence length="324" mass="35666">MSSNDIADETDRRIASALQLHGRAPWEQIAKPLGLSERTVARRGQRLLEEGLIRVVGLLDTQLVGRPAPVLLRLRVETGHAREVADRFSKLYETRTVMALLGSSDHFVEVIPESHESLRTLLFDGMPHQVRSSSSHPVLRFYTGSHEWNGGALTPEEEAVLRQPSRAPFGSRRGEADLHPDEQRMACLLAQDGRMPTTRLAAELGVSQATASRRLASLLEQDVIRIRADAAPALFGYTTEALLWLKVCYDRLDAVGRALSRRPEVLTLVSIAGDYQVCAHVAVHDAYQLQEFLTGVVGPLDGVGEIDVTVLLEVFKRGGLTATL</sequence>
<dbReference type="SMART" id="SM00344">
    <property type="entry name" value="HTH_ASNC"/>
    <property type="match status" value="2"/>
</dbReference>
<dbReference type="GO" id="GO:0043200">
    <property type="term" value="P:response to amino acid"/>
    <property type="evidence" value="ECO:0007669"/>
    <property type="project" value="TreeGrafter"/>
</dbReference>
<dbReference type="Pfam" id="PF13412">
    <property type="entry name" value="HTH_24"/>
    <property type="match status" value="1"/>
</dbReference>
<dbReference type="InterPro" id="IPR019888">
    <property type="entry name" value="Tscrpt_reg_AsnC-like"/>
</dbReference>
<dbReference type="Pfam" id="PF13404">
    <property type="entry name" value="HTH_AsnC-type"/>
    <property type="match status" value="1"/>
</dbReference>
<dbReference type="PRINTS" id="PR00033">
    <property type="entry name" value="HTHASNC"/>
</dbReference>
<dbReference type="KEGG" id="sgj:IAG43_25455"/>
<dbReference type="SUPFAM" id="SSF46785">
    <property type="entry name" value="Winged helix' DNA-binding domain"/>
    <property type="match status" value="2"/>
</dbReference>
<dbReference type="InterPro" id="IPR011008">
    <property type="entry name" value="Dimeric_a/b-barrel"/>
</dbReference>
<name>A0A7H0HZH4_9ACTN</name>
<dbReference type="RefSeq" id="WP_187743004.1">
    <property type="nucleotide sequence ID" value="NZ_CP060825.1"/>
</dbReference>
<dbReference type="SUPFAM" id="SSF54909">
    <property type="entry name" value="Dimeric alpha+beta barrel"/>
    <property type="match status" value="1"/>
</dbReference>
<dbReference type="GO" id="GO:0005829">
    <property type="term" value="C:cytosol"/>
    <property type="evidence" value="ECO:0007669"/>
    <property type="project" value="TreeGrafter"/>
</dbReference>
<dbReference type="EMBL" id="CP060825">
    <property type="protein sequence ID" value="QNP65940.1"/>
    <property type="molecule type" value="Genomic_DNA"/>
</dbReference>
<dbReference type="CDD" id="cd00090">
    <property type="entry name" value="HTH_ARSR"/>
    <property type="match status" value="1"/>
</dbReference>
<evidence type="ECO:0000313" key="6">
    <source>
        <dbReference type="Proteomes" id="UP000516230"/>
    </source>
</evidence>
<dbReference type="PANTHER" id="PTHR30154">
    <property type="entry name" value="LEUCINE-RESPONSIVE REGULATORY PROTEIN"/>
    <property type="match status" value="1"/>
</dbReference>
<dbReference type="PROSITE" id="PS50956">
    <property type="entry name" value="HTH_ASNC_2"/>
    <property type="match status" value="1"/>
</dbReference>
<dbReference type="InterPro" id="IPR000485">
    <property type="entry name" value="AsnC-type_HTH_dom"/>
</dbReference>
<evidence type="ECO:0000259" key="4">
    <source>
        <dbReference type="PROSITE" id="PS50956"/>
    </source>
</evidence>
<dbReference type="InterPro" id="IPR036390">
    <property type="entry name" value="WH_DNA-bd_sf"/>
</dbReference>
<keyword evidence="1" id="KW-0805">Transcription regulation</keyword>
<keyword evidence="6" id="KW-1185">Reference proteome</keyword>
<dbReference type="Gene3D" id="1.10.10.10">
    <property type="entry name" value="Winged helix-like DNA-binding domain superfamily/Winged helix DNA-binding domain"/>
    <property type="match status" value="2"/>
</dbReference>
<accession>A0A7H0HZH4</accession>